<evidence type="ECO:0000259" key="9">
    <source>
        <dbReference type="Pfam" id="PF07568"/>
    </source>
</evidence>
<dbReference type="PANTHER" id="PTHR41523:SF8">
    <property type="entry name" value="ETHYLENE RESPONSE SENSOR PROTEIN"/>
    <property type="match status" value="1"/>
</dbReference>
<dbReference type="InterPro" id="IPR036890">
    <property type="entry name" value="HATPase_C_sf"/>
</dbReference>
<evidence type="ECO:0000256" key="8">
    <source>
        <dbReference type="SAM" id="Phobius"/>
    </source>
</evidence>
<dbReference type="GO" id="GO:0004673">
    <property type="term" value="F:protein histidine kinase activity"/>
    <property type="evidence" value="ECO:0007669"/>
    <property type="project" value="UniProtKB-EC"/>
</dbReference>
<accession>A0A348W8E4</accession>
<evidence type="ECO:0000256" key="1">
    <source>
        <dbReference type="ARBA" id="ARBA00000085"/>
    </source>
</evidence>
<dbReference type="AlphaFoldDB" id="A0A348W8E4"/>
<dbReference type="GO" id="GO:0005524">
    <property type="term" value="F:ATP binding"/>
    <property type="evidence" value="ECO:0007669"/>
    <property type="project" value="UniProtKB-KW"/>
</dbReference>
<sequence>MKGDKTPAARIPRLGLAPKLALVLTVAILPLGLISLYQTSSVIAERRAVSEAALLEQTQIASARAQELVRSAISAAEALASAAIVLDEDVATCDTVFTETVRRTPDFVFAGFVNAERAVICASNGDHRDLSDVGGLSTEFESRSPELSVLPQSFFGNSATLSITTPVISEGEYLGKIWIAIPVDIANAALKTGIGQVELALFDSGGEVLATEHFGDDRRNLLPRDLSLADLARGGRQSFPGINRSDQPRDYAVVPIIQGRVFALGSWKPQANYGLFMGAEETIAIFFPVVMWIVALLVAYIGIHRLVIRHVRRLRHWMYLYSAGHGGLNNARLDNAPPEIEVVAQAFLSMTHRIARHEDRRREDVDQISTLFREVHHRVKNNLQLISSMMNMQIRNASGNETKRVLRRVQDRVMALASIHRHLYMSRKLAQIEADSLLEDIIRQMIVVGPGKDGKERIEFATAFDRITIDPEQSVPLTLLATEAAMNAVKYCGPDEDGRTWIDVALKRTGETEITLSVVNSLALDAEGNPVPPSDADYDSTGLGSKLIESFASQLGGTLEVDQRADRFELHVTFTPMEVDAEEKSRFDEDVYFSRETPGAGL</sequence>
<dbReference type="EC" id="2.7.13.3" evidence="2"/>
<dbReference type="InterPro" id="IPR011495">
    <property type="entry name" value="Sig_transdc_His_kin_sub2_dim/P"/>
</dbReference>
<keyword evidence="4" id="KW-0808">Transferase</keyword>
<keyword evidence="7" id="KW-0067">ATP-binding</keyword>
<keyword evidence="8" id="KW-0812">Transmembrane</keyword>
<dbReference type="Pfam" id="PF07568">
    <property type="entry name" value="HisKA_2"/>
    <property type="match status" value="1"/>
</dbReference>
<feature type="transmembrane region" description="Helical" evidence="8">
    <location>
        <begin position="285"/>
        <end position="308"/>
    </location>
</feature>
<evidence type="ECO:0000313" key="10">
    <source>
        <dbReference type="EMBL" id="HAR50806.1"/>
    </source>
</evidence>
<feature type="domain" description="Signal transduction histidine kinase subgroup 2 dimerisation and phosphoacceptor" evidence="9">
    <location>
        <begin position="374"/>
        <end position="446"/>
    </location>
</feature>
<evidence type="ECO:0000313" key="11">
    <source>
        <dbReference type="Proteomes" id="UP000264719"/>
    </source>
</evidence>
<dbReference type="PANTHER" id="PTHR41523">
    <property type="entry name" value="TWO-COMPONENT SYSTEM SENSOR PROTEIN"/>
    <property type="match status" value="1"/>
</dbReference>
<keyword evidence="8" id="KW-1133">Transmembrane helix</keyword>
<keyword evidence="6 10" id="KW-0418">Kinase</keyword>
<keyword evidence="3" id="KW-0597">Phosphoprotein</keyword>
<dbReference type="EMBL" id="DMVW01000030">
    <property type="protein sequence ID" value="HAR50806.1"/>
    <property type="molecule type" value="Genomic_DNA"/>
</dbReference>
<reference evidence="10 11" key="1">
    <citation type="journal article" date="2018" name="Nat. Biotechnol.">
        <title>A standardized bacterial taxonomy based on genome phylogeny substantially revises the tree of life.</title>
        <authorList>
            <person name="Parks D.H."/>
            <person name="Chuvochina M."/>
            <person name="Waite D.W."/>
            <person name="Rinke C."/>
            <person name="Skarshewski A."/>
            <person name="Chaumeil P.A."/>
            <person name="Hugenholtz P."/>
        </authorList>
    </citation>
    <scope>NUCLEOTIDE SEQUENCE [LARGE SCALE GENOMIC DNA]</scope>
    <source>
        <strain evidence="10">UBA9169</strain>
    </source>
</reference>
<evidence type="ECO:0000256" key="4">
    <source>
        <dbReference type="ARBA" id="ARBA00022679"/>
    </source>
</evidence>
<organism evidence="10 11">
    <name type="scientific">Roseovarius nubinhibens</name>
    <dbReference type="NCBI Taxonomy" id="314263"/>
    <lineage>
        <taxon>Bacteria</taxon>
        <taxon>Pseudomonadati</taxon>
        <taxon>Pseudomonadota</taxon>
        <taxon>Alphaproteobacteria</taxon>
        <taxon>Rhodobacterales</taxon>
        <taxon>Roseobacteraceae</taxon>
        <taxon>Roseovarius</taxon>
    </lineage>
</organism>
<dbReference type="SUPFAM" id="SSF55874">
    <property type="entry name" value="ATPase domain of HSP90 chaperone/DNA topoisomerase II/histidine kinase"/>
    <property type="match status" value="1"/>
</dbReference>
<keyword evidence="5" id="KW-0547">Nucleotide-binding</keyword>
<dbReference type="Proteomes" id="UP000264719">
    <property type="component" value="Unassembled WGS sequence"/>
</dbReference>
<evidence type="ECO:0000256" key="2">
    <source>
        <dbReference type="ARBA" id="ARBA00012438"/>
    </source>
</evidence>
<comment type="catalytic activity">
    <reaction evidence="1">
        <text>ATP + protein L-histidine = ADP + protein N-phospho-L-histidine.</text>
        <dbReference type="EC" id="2.7.13.3"/>
    </reaction>
</comment>
<evidence type="ECO:0000256" key="5">
    <source>
        <dbReference type="ARBA" id="ARBA00022741"/>
    </source>
</evidence>
<comment type="caution">
    <text evidence="10">The sequence shown here is derived from an EMBL/GenBank/DDBJ whole genome shotgun (WGS) entry which is preliminary data.</text>
</comment>
<dbReference type="RefSeq" id="WP_339855329.1">
    <property type="nucleotide sequence ID" value="NZ_CAXAXR010000019.1"/>
</dbReference>
<feature type="transmembrane region" description="Helical" evidence="8">
    <location>
        <begin position="20"/>
        <end position="37"/>
    </location>
</feature>
<evidence type="ECO:0000256" key="3">
    <source>
        <dbReference type="ARBA" id="ARBA00022553"/>
    </source>
</evidence>
<protein>
    <recommendedName>
        <fullName evidence="2">histidine kinase</fullName>
        <ecNumber evidence="2">2.7.13.3</ecNumber>
    </recommendedName>
</protein>
<evidence type="ECO:0000256" key="7">
    <source>
        <dbReference type="ARBA" id="ARBA00022840"/>
    </source>
</evidence>
<dbReference type="Gene3D" id="3.30.565.10">
    <property type="entry name" value="Histidine kinase-like ATPase, C-terminal domain"/>
    <property type="match status" value="1"/>
</dbReference>
<evidence type="ECO:0000256" key="6">
    <source>
        <dbReference type="ARBA" id="ARBA00022777"/>
    </source>
</evidence>
<keyword evidence="8" id="KW-0472">Membrane</keyword>
<gene>
    <name evidence="10" type="ORF">DCS45_02870</name>
</gene>
<name>A0A348W8E4_9RHOB</name>
<proteinExistence type="predicted"/>
<dbReference type="Gene3D" id="3.30.450.20">
    <property type="entry name" value="PAS domain"/>
    <property type="match status" value="1"/>
</dbReference>